<evidence type="ECO:0000313" key="1">
    <source>
        <dbReference type="EMBL" id="KKL75292.1"/>
    </source>
</evidence>
<dbReference type="EMBL" id="LAZR01024394">
    <property type="protein sequence ID" value="KKL75292.1"/>
    <property type="molecule type" value="Genomic_DNA"/>
</dbReference>
<organism evidence="1">
    <name type="scientific">marine sediment metagenome</name>
    <dbReference type="NCBI Taxonomy" id="412755"/>
    <lineage>
        <taxon>unclassified sequences</taxon>
        <taxon>metagenomes</taxon>
        <taxon>ecological metagenomes</taxon>
    </lineage>
</organism>
<sequence>MSKEIARDKKGYYTIDKIPHVSVTTFLKVINKAFLYGWNGRMEQKGVLHLIRRLKKKDKSSQEILKKVKKYVKRSTTAAERYTFKRGAAGNVIHKAIDHYLRTGKKATIKNKIHRKAFHNFLKWWETAGYKVIKSEQGVSDKKLRVAGTIDVYLLRIKDKAKGIGDWKTGKGIYLESHLQNVTYRHLARKEFPSTFGIIVHVPQDGGKIKVYEVDTKKYPLKMALCALELYRYLYES</sequence>
<comment type="caution">
    <text evidence="1">The sequence shown here is derived from an EMBL/GenBank/DDBJ whole genome shotgun (WGS) entry which is preliminary data.</text>
</comment>
<dbReference type="AlphaFoldDB" id="A0A0F9HJJ0"/>
<proteinExistence type="predicted"/>
<protein>
    <recommendedName>
        <fullName evidence="2">PD-(D/E)XK endonuclease-like domain-containing protein</fullName>
    </recommendedName>
</protein>
<name>A0A0F9HJJ0_9ZZZZ</name>
<reference evidence="1" key="1">
    <citation type="journal article" date="2015" name="Nature">
        <title>Complex archaea that bridge the gap between prokaryotes and eukaryotes.</title>
        <authorList>
            <person name="Spang A."/>
            <person name="Saw J.H."/>
            <person name="Jorgensen S.L."/>
            <person name="Zaremba-Niedzwiedzka K."/>
            <person name="Martijn J."/>
            <person name="Lind A.E."/>
            <person name="van Eijk R."/>
            <person name="Schleper C."/>
            <person name="Guy L."/>
            <person name="Ettema T.J."/>
        </authorList>
    </citation>
    <scope>NUCLEOTIDE SEQUENCE</scope>
</reference>
<gene>
    <name evidence="1" type="ORF">LCGC14_2056350</name>
</gene>
<evidence type="ECO:0008006" key="2">
    <source>
        <dbReference type="Google" id="ProtNLM"/>
    </source>
</evidence>
<accession>A0A0F9HJJ0</accession>